<dbReference type="Proteomes" id="UP001516400">
    <property type="component" value="Unassembled WGS sequence"/>
</dbReference>
<feature type="transmembrane region" description="Helical" evidence="1">
    <location>
        <begin position="25"/>
        <end position="52"/>
    </location>
</feature>
<keyword evidence="1" id="KW-0812">Transmembrane</keyword>
<dbReference type="EMBL" id="JABFTP020000062">
    <property type="protein sequence ID" value="KAL3274103.1"/>
    <property type="molecule type" value="Genomic_DNA"/>
</dbReference>
<keyword evidence="1" id="KW-0472">Membrane</keyword>
<organism evidence="2 3">
    <name type="scientific">Cryptolaemus montrouzieri</name>
    <dbReference type="NCBI Taxonomy" id="559131"/>
    <lineage>
        <taxon>Eukaryota</taxon>
        <taxon>Metazoa</taxon>
        <taxon>Ecdysozoa</taxon>
        <taxon>Arthropoda</taxon>
        <taxon>Hexapoda</taxon>
        <taxon>Insecta</taxon>
        <taxon>Pterygota</taxon>
        <taxon>Neoptera</taxon>
        <taxon>Endopterygota</taxon>
        <taxon>Coleoptera</taxon>
        <taxon>Polyphaga</taxon>
        <taxon>Cucujiformia</taxon>
        <taxon>Coccinelloidea</taxon>
        <taxon>Coccinellidae</taxon>
        <taxon>Scymninae</taxon>
        <taxon>Scymnini</taxon>
        <taxon>Cryptolaemus</taxon>
    </lineage>
</organism>
<evidence type="ECO:0000313" key="3">
    <source>
        <dbReference type="Proteomes" id="UP001516400"/>
    </source>
</evidence>
<gene>
    <name evidence="2" type="ORF">HHI36_015519</name>
</gene>
<name>A0ABD2N628_9CUCU</name>
<dbReference type="AlphaFoldDB" id="A0ABD2N628"/>
<proteinExistence type="predicted"/>
<reference evidence="2 3" key="1">
    <citation type="journal article" date="2021" name="BMC Biol.">
        <title>Horizontally acquired antibacterial genes associated with adaptive radiation of ladybird beetles.</title>
        <authorList>
            <person name="Li H.S."/>
            <person name="Tang X.F."/>
            <person name="Huang Y.H."/>
            <person name="Xu Z.Y."/>
            <person name="Chen M.L."/>
            <person name="Du X.Y."/>
            <person name="Qiu B.Y."/>
            <person name="Chen P.T."/>
            <person name="Zhang W."/>
            <person name="Slipinski A."/>
            <person name="Escalona H.E."/>
            <person name="Waterhouse R.M."/>
            <person name="Zwick A."/>
            <person name="Pang H."/>
        </authorList>
    </citation>
    <scope>NUCLEOTIDE SEQUENCE [LARGE SCALE GENOMIC DNA]</scope>
    <source>
        <strain evidence="2">SYSU2018</strain>
    </source>
</reference>
<protein>
    <submittedName>
        <fullName evidence="2">Uncharacterized protein</fullName>
    </submittedName>
</protein>
<evidence type="ECO:0000256" key="1">
    <source>
        <dbReference type="SAM" id="Phobius"/>
    </source>
</evidence>
<comment type="caution">
    <text evidence="2">The sequence shown here is derived from an EMBL/GenBank/DDBJ whole genome shotgun (WGS) entry which is preliminary data.</text>
</comment>
<accession>A0ABD2N628</accession>
<keyword evidence="3" id="KW-1185">Reference proteome</keyword>
<sequence>MMNLTNTTQKPLRIYPQDHDANHTVTFIIGFSILLIFILIGLLASTFLCYILEKDIYLWETEQKKLDEENEMKEDDSEGIKVEVNITESNCAVYNENVESENQSVKI</sequence>
<evidence type="ECO:0000313" key="2">
    <source>
        <dbReference type="EMBL" id="KAL3274103.1"/>
    </source>
</evidence>
<keyword evidence="1" id="KW-1133">Transmembrane helix</keyword>